<accession>A0ABV0JQR7</accession>
<keyword evidence="1" id="KW-0812">Transmembrane</keyword>
<keyword evidence="1" id="KW-0472">Membrane</keyword>
<evidence type="ECO:0000313" key="3">
    <source>
        <dbReference type="Proteomes" id="UP001442494"/>
    </source>
</evidence>
<protein>
    <submittedName>
        <fullName evidence="2">Uncharacterized protein</fullName>
    </submittedName>
</protein>
<comment type="caution">
    <text evidence="2">The sequence shown here is derived from an EMBL/GenBank/DDBJ whole genome shotgun (WGS) entry which is preliminary data.</text>
</comment>
<dbReference type="Proteomes" id="UP001442494">
    <property type="component" value="Unassembled WGS sequence"/>
</dbReference>
<proteinExistence type="predicted"/>
<sequence length="114" mass="12680">MTRLLIKLIGFIVLLIGVYFLGKNIIFATHIYPYYWRNLSAMGSVLAIMSGAICLIFFRRETGNFGAILLGIGIVLVFLSGGVILRPTSLWNFFIGFVALAGGYKLLNEGRVRF</sequence>
<name>A0ABV0JQR7_9CYAN</name>
<keyword evidence="3" id="KW-1185">Reference proteome</keyword>
<reference evidence="2 3" key="1">
    <citation type="submission" date="2022-04" db="EMBL/GenBank/DDBJ databases">
        <title>Positive selection, recombination, and allopatry shape intraspecific diversity of widespread and dominant cyanobacteria.</title>
        <authorList>
            <person name="Wei J."/>
            <person name="Shu W."/>
            <person name="Hu C."/>
        </authorList>
    </citation>
    <scope>NUCLEOTIDE SEQUENCE [LARGE SCALE GENOMIC DNA]</scope>
    <source>
        <strain evidence="2 3">GB2-A5</strain>
    </source>
</reference>
<feature type="transmembrane region" description="Helical" evidence="1">
    <location>
        <begin position="90"/>
        <end position="107"/>
    </location>
</feature>
<keyword evidence="1" id="KW-1133">Transmembrane helix</keyword>
<organism evidence="2 3">
    <name type="scientific">Funiculus sociatus GB2-A5</name>
    <dbReference type="NCBI Taxonomy" id="2933946"/>
    <lineage>
        <taxon>Bacteria</taxon>
        <taxon>Bacillati</taxon>
        <taxon>Cyanobacteriota</taxon>
        <taxon>Cyanophyceae</taxon>
        <taxon>Coleofasciculales</taxon>
        <taxon>Coleofasciculaceae</taxon>
        <taxon>Funiculus</taxon>
    </lineage>
</organism>
<gene>
    <name evidence="2" type="ORF">NDI37_15195</name>
</gene>
<dbReference type="RefSeq" id="WP_190419671.1">
    <property type="nucleotide sequence ID" value="NZ_JAMPKK010000032.1"/>
</dbReference>
<feature type="transmembrane region" description="Helical" evidence="1">
    <location>
        <begin position="65"/>
        <end position="84"/>
    </location>
</feature>
<dbReference type="EMBL" id="JAMPKK010000032">
    <property type="protein sequence ID" value="MEP0865814.1"/>
    <property type="molecule type" value="Genomic_DNA"/>
</dbReference>
<feature type="transmembrane region" description="Helical" evidence="1">
    <location>
        <begin position="12"/>
        <end position="33"/>
    </location>
</feature>
<evidence type="ECO:0000256" key="1">
    <source>
        <dbReference type="SAM" id="Phobius"/>
    </source>
</evidence>
<feature type="transmembrane region" description="Helical" evidence="1">
    <location>
        <begin position="39"/>
        <end position="58"/>
    </location>
</feature>
<evidence type="ECO:0000313" key="2">
    <source>
        <dbReference type="EMBL" id="MEP0865814.1"/>
    </source>
</evidence>